<name>A0A1Z1WNB1_9ACTN</name>
<accession>A0A1Z1WNB1</accession>
<sequence>MEENLPRVKVSGAPGYADFEGLLLWAHDGFPKVVVGFEWEGKQEMAVIDREFITLIGDDE</sequence>
<evidence type="ECO:0000313" key="2">
    <source>
        <dbReference type="Proteomes" id="UP000195880"/>
    </source>
</evidence>
<proteinExistence type="predicted"/>
<dbReference type="Proteomes" id="UP000195880">
    <property type="component" value="Chromosome"/>
</dbReference>
<evidence type="ECO:0000313" key="1">
    <source>
        <dbReference type="EMBL" id="ARX87860.1"/>
    </source>
</evidence>
<dbReference type="KEGG" id="salf:SMD44_07342"/>
<gene>
    <name evidence="1" type="ORF">SMD44_07342</name>
</gene>
<dbReference type="RefSeq" id="WP_087886596.1">
    <property type="nucleotide sequence ID" value="NZ_CP021748.1"/>
</dbReference>
<dbReference type="EMBL" id="CP021748">
    <property type="protein sequence ID" value="ARX87860.1"/>
    <property type="molecule type" value="Genomic_DNA"/>
</dbReference>
<keyword evidence="2" id="KW-1185">Reference proteome</keyword>
<protein>
    <submittedName>
        <fullName evidence="1">Uncharacterized protein</fullName>
    </submittedName>
</protein>
<reference evidence="1 2" key="1">
    <citation type="submission" date="2017-05" db="EMBL/GenBank/DDBJ databases">
        <title>Streptomyces alboflavus Genome sequencing and assembly.</title>
        <authorList>
            <person name="Wang Y."/>
            <person name="Du B."/>
            <person name="Ding Y."/>
            <person name="Liu H."/>
            <person name="Hou Q."/>
            <person name="Liu K."/>
            <person name="Wang C."/>
            <person name="Yao L."/>
        </authorList>
    </citation>
    <scope>NUCLEOTIDE SEQUENCE [LARGE SCALE GENOMIC DNA]</scope>
    <source>
        <strain evidence="1 2">MDJK44</strain>
    </source>
</reference>
<dbReference type="AlphaFoldDB" id="A0A1Z1WNB1"/>
<organism evidence="1 2">
    <name type="scientific">Streptomyces alboflavus</name>
    <dbReference type="NCBI Taxonomy" id="67267"/>
    <lineage>
        <taxon>Bacteria</taxon>
        <taxon>Bacillati</taxon>
        <taxon>Actinomycetota</taxon>
        <taxon>Actinomycetes</taxon>
        <taxon>Kitasatosporales</taxon>
        <taxon>Streptomycetaceae</taxon>
        <taxon>Streptomyces</taxon>
    </lineage>
</organism>